<dbReference type="InterPro" id="IPR003392">
    <property type="entry name" value="PTHD_SSD"/>
</dbReference>
<dbReference type="FunFam" id="1.20.1640.10:FF:000013">
    <property type="entry name" value="PaTched Related family"/>
    <property type="match status" value="1"/>
</dbReference>
<feature type="transmembrane region" description="Helical" evidence="8">
    <location>
        <begin position="732"/>
        <end position="753"/>
    </location>
</feature>
<evidence type="ECO:0000313" key="11">
    <source>
        <dbReference type="Proteomes" id="UP000035682"/>
    </source>
</evidence>
<dbReference type="eggNOG" id="KOG1934">
    <property type="taxonomic scope" value="Eukaryota"/>
</dbReference>
<dbReference type="Gene3D" id="1.20.1640.10">
    <property type="entry name" value="Multidrug efflux transporter AcrB transmembrane domain"/>
    <property type="match status" value="2"/>
</dbReference>
<evidence type="ECO:0000313" key="10">
    <source>
        <dbReference type="EMBL" id="CEF71043.1"/>
    </source>
</evidence>
<accession>A0A090N0P4</accession>
<dbReference type="GO" id="GO:0016324">
    <property type="term" value="C:apical plasma membrane"/>
    <property type="evidence" value="ECO:0007669"/>
    <property type="project" value="EnsemblMetazoa"/>
</dbReference>
<evidence type="ECO:0000313" key="12">
    <source>
        <dbReference type="WBParaSite" id="SRAE_X000037000.1"/>
    </source>
</evidence>
<evidence type="ECO:0000256" key="1">
    <source>
        <dbReference type="ARBA" id="ARBA00004651"/>
    </source>
</evidence>
<dbReference type="GO" id="GO:0018996">
    <property type="term" value="P:molting cycle, collagen and cuticulin-based cuticle"/>
    <property type="evidence" value="ECO:0007669"/>
    <property type="project" value="EnsemblMetazoa"/>
</dbReference>
<dbReference type="PROSITE" id="PS50156">
    <property type="entry name" value="SSD"/>
    <property type="match status" value="1"/>
</dbReference>
<dbReference type="EMBL" id="LN609530">
    <property type="protein sequence ID" value="CEF71043.1"/>
    <property type="molecule type" value="Genomic_DNA"/>
</dbReference>
<dbReference type="OrthoDB" id="6510177at2759"/>
<dbReference type="AlphaFoldDB" id="A0A090N0P4"/>
<dbReference type="GeneID" id="36383423"/>
<feature type="transmembrane region" description="Helical" evidence="8">
    <location>
        <begin position="774"/>
        <end position="800"/>
    </location>
</feature>
<feature type="transmembrane region" description="Helical" evidence="8">
    <location>
        <begin position="255"/>
        <end position="275"/>
    </location>
</feature>
<protein>
    <submittedName>
        <fullName evidence="10 12">Sterol-sensing domain and Patched family-containing protein</fullName>
    </submittedName>
</protein>
<feature type="transmembrane region" description="Helical" evidence="8">
    <location>
        <begin position="468"/>
        <end position="490"/>
    </location>
</feature>
<keyword evidence="11" id="KW-1185">Reference proteome</keyword>
<keyword evidence="5 8" id="KW-1133">Transmembrane helix</keyword>
<proteinExistence type="inferred from homology"/>
<dbReference type="SUPFAM" id="SSF82866">
    <property type="entry name" value="Multidrug efflux transporter AcrB transmembrane domain"/>
    <property type="match status" value="2"/>
</dbReference>
<evidence type="ECO:0000256" key="2">
    <source>
        <dbReference type="ARBA" id="ARBA00005585"/>
    </source>
</evidence>
<feature type="transmembrane region" description="Helical" evidence="8">
    <location>
        <begin position="20"/>
        <end position="44"/>
    </location>
</feature>
<feature type="transmembrane region" description="Helical" evidence="8">
    <location>
        <begin position="683"/>
        <end position="712"/>
    </location>
</feature>
<dbReference type="Pfam" id="PF02460">
    <property type="entry name" value="Patched"/>
    <property type="match status" value="1"/>
</dbReference>
<evidence type="ECO:0000313" key="13">
    <source>
        <dbReference type="WormBase" id="SRAE_X000037000"/>
    </source>
</evidence>
<dbReference type="WormBase" id="SRAE_X000037000">
    <property type="protein sequence ID" value="SRP10716"/>
    <property type="gene ID" value="WBGene00265929"/>
</dbReference>
<evidence type="ECO:0000256" key="8">
    <source>
        <dbReference type="SAM" id="Phobius"/>
    </source>
</evidence>
<dbReference type="InterPro" id="IPR000731">
    <property type="entry name" value="SSD"/>
</dbReference>
<name>A0A090N0P4_STRRB</name>
<sequence>MQPLLWLENAIKNGFFKLGLWIYDHCYFCFYGSIILTLILGIGAKNFKEVNNVRDHFSAEDSPSRREFAIARDFFKDYGKPFTLVVALQSQDDGDILRPGYIDRAMEIENFLQYQLNVTYNGKKYAYSDFCGAQCETSDAVSIFLTMYRDSKQRKTNNVKLTYPSMDVFGHTVYLANNIFKVETSERSKLIKSVGLISINFNAIYSNETMEKVMSLWEHAVLDFSLSSVNDPYIKVFTTSEGLVSEEIRRTGVQAAPLMSVSFIVVLVFTIFSSLDKDVVKSRPWEAFFGVLCPPLSLIASFGTLFWFNYEFIPIVTVVPFLIMAIGVDDVFIFLHSYRHTDDNLPIRDKIAHMLADAGPSITITSLTNLLSFGIGIYTPTPAIKIFCVFVTVSVIYDYIYQIFFFTAVLVFGGHREERNGHGYYWFINVKNYDKKKNTIKEKSTLEKKVEQIINNFVDYWVTFSMSFFAKCFISIVLILYWGFSIYGVLQIKVGLTSEKLFLDDSPLLPLVRIQNNIIFKEGGQMIVFVNNPGNLSNPDAIPEIMKILNKFETSLRSVGPSSSQMWLNAYLPFIGLQNRGSIDFKYKYLPEFFSLTEYHKWSHFVSIGNVSDCYIENPNCIHKFFFSTGFANAIAWSERLELLQHWRGLAEEFPNFNLTIYEDFSLYADQLLSIPPVTQQTVFYALLCMTIVLVCFTPNISTIISGVASIMSINLGVFGLLYFWDIDLDPISMATTLMAIGFSVDFIAHISFHYYKSDHDDRRERLTHALKSIAMPMVQAGSSTILSILVLALIHAYMVQVFVKVVTLVVGLGMMHGLVVLPIVYTALPFSKIVPEEQKHDKKKKIVPVTDNISIHSIKKTPPLEDGLNYSSTTEGYPNTK</sequence>
<organism evidence="10">
    <name type="scientific">Strongyloides ratti</name>
    <name type="common">Parasitic roundworm</name>
    <dbReference type="NCBI Taxonomy" id="34506"/>
    <lineage>
        <taxon>Eukaryota</taxon>
        <taxon>Metazoa</taxon>
        <taxon>Ecdysozoa</taxon>
        <taxon>Nematoda</taxon>
        <taxon>Chromadorea</taxon>
        <taxon>Rhabditida</taxon>
        <taxon>Tylenchina</taxon>
        <taxon>Panagrolaimomorpha</taxon>
        <taxon>Strongyloidoidea</taxon>
        <taxon>Strongyloididae</taxon>
        <taxon>Strongyloides</taxon>
    </lineage>
</organism>
<dbReference type="InterPro" id="IPR051697">
    <property type="entry name" value="Patched_domain-protein"/>
</dbReference>
<evidence type="ECO:0000256" key="6">
    <source>
        <dbReference type="ARBA" id="ARBA00023136"/>
    </source>
</evidence>
<feature type="transmembrane region" description="Helical" evidence="8">
    <location>
        <begin position="358"/>
        <end position="379"/>
    </location>
</feature>
<keyword evidence="4 8" id="KW-0812">Transmembrane</keyword>
<evidence type="ECO:0000256" key="7">
    <source>
        <dbReference type="ARBA" id="ARBA00023180"/>
    </source>
</evidence>
<dbReference type="WBParaSite" id="SRAE_X000037000.1">
    <property type="protein sequence ID" value="SRAE_X000037000.1"/>
    <property type="gene ID" value="WBGene00265929"/>
</dbReference>
<feature type="transmembrane region" description="Helical" evidence="8">
    <location>
        <begin position="315"/>
        <end position="338"/>
    </location>
</feature>
<reference evidence="12" key="2">
    <citation type="submission" date="2020-12" db="UniProtKB">
        <authorList>
            <consortium name="WormBaseParasite"/>
        </authorList>
    </citation>
    <scope>IDENTIFICATION</scope>
</reference>
<dbReference type="GO" id="GO:0006897">
    <property type="term" value="P:endocytosis"/>
    <property type="evidence" value="ECO:0007669"/>
    <property type="project" value="EnsemblMetazoa"/>
</dbReference>
<feature type="transmembrane region" description="Helical" evidence="8">
    <location>
        <begin position="287"/>
        <end position="308"/>
    </location>
</feature>
<comment type="similarity">
    <text evidence="2">Belongs to the patched family.</text>
</comment>
<gene>
    <name evidence="10 12 13" type="ORF">SRAE_X000037000</name>
</gene>
<dbReference type="Proteomes" id="UP000035682">
    <property type="component" value="Unplaced"/>
</dbReference>
<dbReference type="PANTHER" id="PTHR10796">
    <property type="entry name" value="PATCHED-RELATED"/>
    <property type="match status" value="1"/>
</dbReference>
<feature type="transmembrane region" description="Helical" evidence="8">
    <location>
        <begin position="386"/>
        <end position="412"/>
    </location>
</feature>
<feature type="transmembrane region" description="Helical" evidence="8">
    <location>
        <begin position="806"/>
        <end position="829"/>
    </location>
</feature>
<dbReference type="GO" id="GO:0030659">
    <property type="term" value="C:cytoplasmic vesicle membrane"/>
    <property type="evidence" value="ECO:0007669"/>
    <property type="project" value="TreeGrafter"/>
</dbReference>
<dbReference type="GO" id="GO:0090597">
    <property type="term" value="P:nematode male tail mating organ morphogenesis"/>
    <property type="evidence" value="ECO:0007669"/>
    <property type="project" value="EnsemblMetazoa"/>
</dbReference>
<keyword evidence="7" id="KW-0325">Glycoprotein</keyword>
<comment type="subcellular location">
    <subcellularLocation>
        <location evidence="1">Cell membrane</location>
        <topology evidence="1">Multi-pass membrane protein</topology>
    </subcellularLocation>
</comment>
<dbReference type="CTD" id="36383423"/>
<keyword evidence="6 8" id="KW-0472">Membrane</keyword>
<evidence type="ECO:0000256" key="3">
    <source>
        <dbReference type="ARBA" id="ARBA00022475"/>
    </source>
</evidence>
<evidence type="ECO:0000259" key="9">
    <source>
        <dbReference type="PROSITE" id="PS50156"/>
    </source>
</evidence>
<dbReference type="OMA" id="PSRYEYA"/>
<dbReference type="RefSeq" id="XP_024510239.1">
    <property type="nucleotide sequence ID" value="XM_024644708.1"/>
</dbReference>
<evidence type="ECO:0000256" key="4">
    <source>
        <dbReference type="ARBA" id="ARBA00022692"/>
    </source>
</evidence>
<reference evidence="10 11" key="1">
    <citation type="submission" date="2014-09" db="EMBL/GenBank/DDBJ databases">
        <authorList>
            <person name="Martin A.A."/>
        </authorList>
    </citation>
    <scope>NUCLEOTIDE SEQUENCE</scope>
    <source>
        <strain evidence="11">ED321</strain>
        <strain evidence="10">ED321 Heterogonic</strain>
    </source>
</reference>
<feature type="domain" description="SSD" evidence="9">
    <location>
        <begin position="255"/>
        <end position="412"/>
    </location>
</feature>
<keyword evidence="3" id="KW-1003">Cell membrane</keyword>
<dbReference type="PANTHER" id="PTHR10796:SF112">
    <property type="entry name" value="PATCHED-RELATED PROTEIN 18"/>
    <property type="match status" value="1"/>
</dbReference>
<evidence type="ECO:0000256" key="5">
    <source>
        <dbReference type="ARBA" id="ARBA00022989"/>
    </source>
</evidence>